<keyword evidence="2" id="KW-1185">Reference proteome</keyword>
<name>A0A8S1W7C7_9CILI</name>
<gene>
    <name evidence="1" type="ORF">PPENT_87.1.T0850001</name>
</gene>
<dbReference type="AlphaFoldDB" id="A0A8S1W7C7"/>
<dbReference type="EMBL" id="CAJJDO010000085">
    <property type="protein sequence ID" value="CAD8185271.1"/>
    <property type="molecule type" value="Genomic_DNA"/>
</dbReference>
<dbReference type="Proteomes" id="UP000689195">
    <property type="component" value="Unassembled WGS sequence"/>
</dbReference>
<comment type="caution">
    <text evidence="1">The sequence shown here is derived from an EMBL/GenBank/DDBJ whole genome shotgun (WGS) entry which is preliminary data.</text>
</comment>
<protein>
    <submittedName>
        <fullName evidence="1">Uncharacterized protein</fullName>
    </submittedName>
</protein>
<proteinExistence type="predicted"/>
<accession>A0A8S1W7C7</accession>
<organism evidence="1 2">
    <name type="scientific">Paramecium pentaurelia</name>
    <dbReference type="NCBI Taxonomy" id="43138"/>
    <lineage>
        <taxon>Eukaryota</taxon>
        <taxon>Sar</taxon>
        <taxon>Alveolata</taxon>
        <taxon>Ciliophora</taxon>
        <taxon>Intramacronucleata</taxon>
        <taxon>Oligohymenophorea</taxon>
        <taxon>Peniculida</taxon>
        <taxon>Parameciidae</taxon>
        <taxon>Paramecium</taxon>
    </lineage>
</organism>
<evidence type="ECO:0000313" key="2">
    <source>
        <dbReference type="Proteomes" id="UP000689195"/>
    </source>
</evidence>
<evidence type="ECO:0000313" key="1">
    <source>
        <dbReference type="EMBL" id="CAD8185271.1"/>
    </source>
</evidence>
<reference evidence="1" key="1">
    <citation type="submission" date="2021-01" db="EMBL/GenBank/DDBJ databases">
        <authorList>
            <consortium name="Genoscope - CEA"/>
            <person name="William W."/>
        </authorList>
    </citation>
    <scope>NUCLEOTIDE SEQUENCE</scope>
</reference>
<sequence>MFSNQQLIVNHCYSKTQILEIIIQSSFQDKCSMYWIQLFKNFFRKKNLQLKLEKISRQSKQLVLCKRIIYKHFK</sequence>